<dbReference type="InterPro" id="IPR013342">
    <property type="entry name" value="Mandelate_racemase_C"/>
</dbReference>
<dbReference type="InterPro" id="IPR029017">
    <property type="entry name" value="Enolase-like_N"/>
</dbReference>
<dbReference type="SMART" id="SM00922">
    <property type="entry name" value="MR_MLE"/>
    <property type="match status" value="1"/>
</dbReference>
<evidence type="ECO:0000313" key="4">
    <source>
        <dbReference type="EMBL" id="UYQ62633.1"/>
    </source>
</evidence>
<feature type="domain" description="Mandelate racemase/muconate lactonizing enzyme C-terminal" evidence="3">
    <location>
        <begin position="144"/>
        <end position="235"/>
    </location>
</feature>
<reference evidence="4" key="1">
    <citation type="submission" date="2022-10" db="EMBL/GenBank/DDBJ databases">
        <title>Cytochrome P450 Catalyzes Benzene Ring Formation in the Biosynthesis of Trialkyl-Substituted Aromatic Polyketides.</title>
        <authorList>
            <person name="Zhao E."/>
            <person name="Ge H."/>
        </authorList>
    </citation>
    <scope>NUCLEOTIDE SEQUENCE</scope>
    <source>
        <strain evidence="4">NA0869</strain>
    </source>
</reference>
<sequence>MSTSFDHPAARRTTSDSLVLSLDADGVSGIGECAPRAYVTGETTAGVTAALREVDLDALLALLTGAAPAELLERLHRDGFARTFAVTGGNNLICLLETAVLDWLGQRLGLTARQLLPGHDDGPSDGPSDGPMRVSQVLDLSIDVEEFLDTRGPFHFVKIKASEDNEHDARTVKTIREHVGDHVTIMVDANMSWTPTTALPYAWRLRESGADYVEEPLPKGSWAGLRELRRSGGIGVMLDESVCGADDARTAVEAEACDAVNIRVAKNGGTLRAARLVDYARSNGLRYQIGVQVAEVGPLINAGRALAFNHPGALTVEAGQSDRFFPEMIVLPRPAVDRGTNTISPAEGAGWGMALNAAADRWLVRDF</sequence>
<dbReference type="PROSITE" id="PS00909">
    <property type="entry name" value="MR_MLE_2"/>
    <property type="match status" value="1"/>
</dbReference>
<evidence type="ECO:0000313" key="5">
    <source>
        <dbReference type="Proteomes" id="UP001163878"/>
    </source>
</evidence>
<name>A0ABY6I6T1_STRPE</name>
<dbReference type="EMBL" id="CP107567">
    <property type="protein sequence ID" value="UYQ62633.1"/>
    <property type="molecule type" value="Genomic_DNA"/>
</dbReference>
<keyword evidence="2" id="KW-0479">Metal-binding</keyword>
<dbReference type="RefSeq" id="WP_264244322.1">
    <property type="nucleotide sequence ID" value="NZ_CP107567.1"/>
</dbReference>
<dbReference type="InterPro" id="IPR034593">
    <property type="entry name" value="DgoD-like"/>
</dbReference>
<dbReference type="SUPFAM" id="SSF51604">
    <property type="entry name" value="Enolase C-terminal domain-like"/>
    <property type="match status" value="1"/>
</dbReference>
<dbReference type="PANTHER" id="PTHR48080">
    <property type="entry name" value="D-GALACTONATE DEHYDRATASE-RELATED"/>
    <property type="match status" value="1"/>
</dbReference>
<gene>
    <name evidence="4" type="ORF">OGH68_14840</name>
</gene>
<proteinExistence type="inferred from homology"/>
<dbReference type="SUPFAM" id="SSF54826">
    <property type="entry name" value="Enolase N-terminal domain-like"/>
    <property type="match status" value="1"/>
</dbReference>
<protein>
    <submittedName>
        <fullName evidence="4">Mandelate racemase</fullName>
    </submittedName>
</protein>
<dbReference type="InterPro" id="IPR029065">
    <property type="entry name" value="Enolase_C-like"/>
</dbReference>
<dbReference type="InterPro" id="IPR036849">
    <property type="entry name" value="Enolase-like_C_sf"/>
</dbReference>
<dbReference type="InterPro" id="IPR018110">
    <property type="entry name" value="Mandel_Rmase/mucon_lact_enz_CS"/>
</dbReference>
<organism evidence="4 5">
    <name type="scientific">Streptomyces peucetius</name>
    <dbReference type="NCBI Taxonomy" id="1950"/>
    <lineage>
        <taxon>Bacteria</taxon>
        <taxon>Bacillati</taxon>
        <taxon>Actinomycetota</taxon>
        <taxon>Actinomycetes</taxon>
        <taxon>Kitasatosporales</taxon>
        <taxon>Streptomycetaceae</taxon>
        <taxon>Streptomyces</taxon>
    </lineage>
</organism>
<accession>A0ABY6I6T1</accession>
<comment type="similarity">
    <text evidence="1">Belongs to the mandelate racemase/muconate lactonizing enzyme family.</text>
</comment>
<dbReference type="Gene3D" id="3.20.20.120">
    <property type="entry name" value="Enolase-like C-terminal domain"/>
    <property type="match status" value="1"/>
</dbReference>
<evidence type="ECO:0000259" key="3">
    <source>
        <dbReference type="SMART" id="SM00922"/>
    </source>
</evidence>
<evidence type="ECO:0000256" key="1">
    <source>
        <dbReference type="ARBA" id="ARBA00008031"/>
    </source>
</evidence>
<dbReference type="Proteomes" id="UP001163878">
    <property type="component" value="Chromosome"/>
</dbReference>
<dbReference type="SFLD" id="SFLDS00001">
    <property type="entry name" value="Enolase"/>
    <property type="match status" value="1"/>
</dbReference>
<dbReference type="Pfam" id="PF13378">
    <property type="entry name" value="MR_MLE_C"/>
    <property type="match status" value="1"/>
</dbReference>
<dbReference type="Gene3D" id="3.30.390.10">
    <property type="entry name" value="Enolase-like, N-terminal domain"/>
    <property type="match status" value="1"/>
</dbReference>
<evidence type="ECO:0000256" key="2">
    <source>
        <dbReference type="ARBA" id="ARBA00022723"/>
    </source>
</evidence>
<keyword evidence="5" id="KW-1185">Reference proteome</keyword>
<dbReference type="PANTHER" id="PTHR48080:SF3">
    <property type="entry name" value="ENOLASE SUPERFAMILY MEMBER DDB_G0284701"/>
    <property type="match status" value="1"/>
</dbReference>